<accession>A0A5R9J939</accession>
<comment type="caution">
    <text evidence="1">The sequence shown here is derived from an EMBL/GenBank/DDBJ whole genome shotgun (WGS) entry which is preliminary data.</text>
</comment>
<name>A0A5R9J939_9PROT</name>
<dbReference type="OrthoDB" id="7594731at2"/>
<protein>
    <recommendedName>
        <fullName evidence="3">TnsA endonuclease N-terminal domain-containing protein</fullName>
    </recommendedName>
</protein>
<dbReference type="AlphaFoldDB" id="A0A5R9J939"/>
<organism evidence="1 2">
    <name type="scientific">Lichenicoccus roseus</name>
    <dbReference type="NCBI Taxonomy" id="2683649"/>
    <lineage>
        <taxon>Bacteria</taxon>
        <taxon>Pseudomonadati</taxon>
        <taxon>Pseudomonadota</taxon>
        <taxon>Alphaproteobacteria</taxon>
        <taxon>Acetobacterales</taxon>
        <taxon>Acetobacteraceae</taxon>
        <taxon>Lichenicoccus</taxon>
    </lineage>
</organism>
<dbReference type="RefSeq" id="WP_138326956.1">
    <property type="nucleotide sequence ID" value="NZ_VCDI01000005.1"/>
</dbReference>
<keyword evidence="2" id="KW-1185">Reference proteome</keyword>
<gene>
    <name evidence="1" type="ORF">FE263_15680</name>
</gene>
<evidence type="ECO:0000313" key="2">
    <source>
        <dbReference type="Proteomes" id="UP000305654"/>
    </source>
</evidence>
<reference evidence="1 2" key="1">
    <citation type="submission" date="2019-05" db="EMBL/GenBank/DDBJ databases">
        <authorList>
            <person name="Pankratov T."/>
            <person name="Grouzdev D."/>
        </authorList>
    </citation>
    <scope>NUCLEOTIDE SEQUENCE [LARGE SCALE GENOMIC DNA]</scope>
    <source>
        <strain evidence="1 2">KEBCLARHB70R</strain>
    </source>
</reference>
<dbReference type="EMBL" id="VCDI01000005">
    <property type="protein sequence ID" value="TLU71886.1"/>
    <property type="molecule type" value="Genomic_DNA"/>
</dbReference>
<proteinExistence type="predicted"/>
<sequence>MVVNVIRRPTTKKERLRAARAWAEGRETYVPSRNVIVRSPVRILRELVSVKMGCKVPCESSIEYDHFVVLDTRHDVASFRAQPEIIRVPDETGTIRRHYPDARVEFTNGKVEIHEVKPDKVAAKPEVVAQHALVAAEYARRGLSYVVVTESDIRRQPRLDNARLIRSARMHRPSQATWAFVSVALSNGPLPFTALEALAGTVSAKMELLALTLRGQLHMEWERLPVGPAILVSLQDAPR</sequence>
<dbReference type="Proteomes" id="UP000305654">
    <property type="component" value="Unassembled WGS sequence"/>
</dbReference>
<evidence type="ECO:0000313" key="1">
    <source>
        <dbReference type="EMBL" id="TLU71886.1"/>
    </source>
</evidence>
<evidence type="ECO:0008006" key="3">
    <source>
        <dbReference type="Google" id="ProtNLM"/>
    </source>
</evidence>